<dbReference type="InterPro" id="IPR040623">
    <property type="entry name" value="RPN2_C"/>
</dbReference>
<dbReference type="FunFam" id="1.25.10.10:FF:000017">
    <property type="entry name" value="26S proteasome non-ATPase regulatory subunit 1"/>
    <property type="match status" value="1"/>
</dbReference>
<name>A0A1R1PHL9_ZANCU</name>
<evidence type="ECO:0000256" key="1">
    <source>
        <dbReference type="ARBA" id="ARBA00002187"/>
    </source>
</evidence>
<dbReference type="Gene3D" id="1.25.10.10">
    <property type="entry name" value="Leucine-rich Repeat Variant"/>
    <property type="match status" value="1"/>
</dbReference>
<sequence>MAATLTTAGGYISLLFEKDEELQYFGLERLNEVIDEFWAEISDHVSHIEEMVEMTQDKRHELAALVASKVYFHLQEYKDSLDHALEAKDLFDVKGKTDYVKTVVNKGLEEYIEIRKKQARGEMADQMDARLEKMIEGVFKRSIESKEYKSIIGFAIESQRYDVLEEVLKDAGEKAPELVRYIQEECLEYVDTVEVLETLYELMIRKQLAMENVNYEKVCQCLVAINNKEKCAAILLELANSSEKGELMAYQIGFELEENATQDFTRGLIELLGKEGENEKISKLVNILSGEARRKLWLEMLFSNNNADLGQLKEISTHLDSRNSAYHSCLSICNAYMHAGTTVDEFLRKNLEWLSRANNWSKFTATAALGVIHKGQTDRGMDLMQPYLPQDRVSSSAYSESGAFFALGLINAKTTNEEVISYLQDALTHYQTKDQEVLQHGACLGLGTVAMGSQHGELYESLKSVLYSDSAIAGEAAGLAMGMVMLGSGSEQAIEDILHYAKETKHEKIIRGLAIGISLVMFGTRDTAERLIEELCNDEDPLLRYAGVLTVSTAYTATGSNTAISRLLHMAVSDVNDDVRRNATIGLGYVLLNSPDQIPSMVQLLSASYNPHVRYGAALALGIGLASSGSPEAIEIVEPMLRDSADYVRQGALLAMSLVLMQATEATNPKAAQFRTKLTQVISNKNEDVSTKVGAVIAQGILDAGGRNVSIRLLTSSSTPNVQSCVGLLLMTQFWSWFPYAHFLPLAFSPTAIIAVDKNLDLPNLYLDSSAKPSLFAYPPPFKPAVSVASKSSAPVALSFTKSKPKTSLSASTKPASPKPETPKPKKQTQPSSPSAPNRVSNLSRVLPAQEPYLSWPTDARYSPVKSGSLSGIVLLVDNSPDSPVDLIPSALVQAANEADAAAKSAAASESANNSDDANVGPPPEPFQYPFGRD</sequence>
<dbReference type="EMBL" id="LSSK01001192">
    <property type="protein sequence ID" value="OMH80438.1"/>
    <property type="molecule type" value="Genomic_DNA"/>
</dbReference>
<accession>A0A1R1PHL9</accession>
<dbReference type="GO" id="GO:0034515">
    <property type="term" value="C:proteasome storage granule"/>
    <property type="evidence" value="ECO:0007669"/>
    <property type="project" value="TreeGrafter"/>
</dbReference>
<evidence type="ECO:0000259" key="9">
    <source>
        <dbReference type="Pfam" id="PF21505"/>
    </source>
</evidence>
<evidence type="ECO:0000256" key="6">
    <source>
        <dbReference type="PIRNR" id="PIRNR015947"/>
    </source>
</evidence>
<feature type="domain" description="26S proteasome regulatory subunit RPN2 C-terminal" evidence="8">
    <location>
        <begin position="751"/>
        <end position="888"/>
    </location>
</feature>
<dbReference type="Proteomes" id="UP000188320">
    <property type="component" value="Unassembled WGS sequence"/>
</dbReference>
<proteinExistence type="inferred from homology"/>
<dbReference type="GO" id="GO:0008540">
    <property type="term" value="C:proteasome regulatory particle, base subcomplex"/>
    <property type="evidence" value="ECO:0007669"/>
    <property type="project" value="UniProtKB-UniRule"/>
</dbReference>
<evidence type="ECO:0000313" key="11">
    <source>
        <dbReference type="Proteomes" id="UP000188320"/>
    </source>
</evidence>
<dbReference type="PANTHER" id="PTHR10943">
    <property type="entry name" value="26S PROTEASOME NON-ATPASE REGULATORY SUBUNIT"/>
    <property type="match status" value="1"/>
</dbReference>
<dbReference type="GO" id="GO:0042176">
    <property type="term" value="P:regulation of protein catabolic process"/>
    <property type="evidence" value="ECO:0007669"/>
    <property type="project" value="UniProtKB-UniRule"/>
</dbReference>
<feature type="region of interest" description="Disordered" evidence="7">
    <location>
        <begin position="805"/>
        <end position="841"/>
    </location>
</feature>
<dbReference type="GO" id="GO:0005634">
    <property type="term" value="C:nucleus"/>
    <property type="evidence" value="ECO:0007669"/>
    <property type="project" value="TreeGrafter"/>
</dbReference>
<dbReference type="OrthoDB" id="261572at2759"/>
<dbReference type="Pfam" id="PF21505">
    <property type="entry name" value="RPN2_N"/>
    <property type="match status" value="1"/>
</dbReference>
<organism evidence="10 11">
    <name type="scientific">Zancudomyces culisetae</name>
    <name type="common">Gut fungus</name>
    <name type="synonym">Smittium culisetae</name>
    <dbReference type="NCBI Taxonomy" id="1213189"/>
    <lineage>
        <taxon>Eukaryota</taxon>
        <taxon>Fungi</taxon>
        <taxon>Fungi incertae sedis</taxon>
        <taxon>Zoopagomycota</taxon>
        <taxon>Kickxellomycotina</taxon>
        <taxon>Harpellomycetes</taxon>
        <taxon>Harpellales</taxon>
        <taxon>Legeriomycetaceae</taxon>
        <taxon>Zancudomyces</taxon>
    </lineage>
</organism>
<gene>
    <name evidence="10" type="ORF">AX774_g6137</name>
</gene>
<feature type="region of interest" description="Disordered" evidence="7">
    <location>
        <begin position="897"/>
        <end position="934"/>
    </location>
</feature>
<evidence type="ECO:0000313" key="10">
    <source>
        <dbReference type="EMBL" id="OMH80438.1"/>
    </source>
</evidence>
<protein>
    <recommendedName>
        <fullName evidence="3 6">26S proteasome regulatory subunit RPN2</fullName>
    </recommendedName>
</protein>
<comment type="caution">
    <text evidence="10">The sequence shown here is derived from an EMBL/GenBank/DDBJ whole genome shotgun (WGS) entry which is preliminary data.</text>
</comment>
<dbReference type="Pfam" id="PF18004">
    <property type="entry name" value="RPN2_C"/>
    <property type="match status" value="1"/>
</dbReference>
<dbReference type="SUPFAM" id="SSF48371">
    <property type="entry name" value="ARM repeat"/>
    <property type="match status" value="1"/>
</dbReference>
<dbReference type="PIRSF" id="PIRSF015947">
    <property type="entry name" value="26S_Psome_Rpn2"/>
    <property type="match status" value="1"/>
</dbReference>
<dbReference type="InterPro" id="IPR016024">
    <property type="entry name" value="ARM-type_fold"/>
</dbReference>
<evidence type="ECO:0000259" key="8">
    <source>
        <dbReference type="Pfam" id="PF18004"/>
    </source>
</evidence>
<dbReference type="Pfam" id="PF13646">
    <property type="entry name" value="HEAT_2"/>
    <property type="match status" value="1"/>
</dbReference>
<evidence type="ECO:0000256" key="4">
    <source>
        <dbReference type="ARBA" id="ARBA00022737"/>
    </source>
</evidence>
<dbReference type="PANTHER" id="PTHR10943:SF2">
    <property type="entry name" value="26S PROTEASOME NON-ATPASE REGULATORY SUBUNIT 1"/>
    <property type="match status" value="1"/>
</dbReference>
<evidence type="ECO:0000256" key="5">
    <source>
        <dbReference type="ARBA" id="ARBA00022942"/>
    </source>
</evidence>
<keyword evidence="4" id="KW-0677">Repeat</keyword>
<evidence type="ECO:0000256" key="7">
    <source>
        <dbReference type="SAM" id="MobiDB-lite"/>
    </source>
</evidence>
<dbReference type="GO" id="GO:0043161">
    <property type="term" value="P:proteasome-mediated ubiquitin-dependent protein catabolic process"/>
    <property type="evidence" value="ECO:0007669"/>
    <property type="project" value="TreeGrafter"/>
</dbReference>
<keyword evidence="11" id="KW-1185">Reference proteome</keyword>
<dbReference type="InterPro" id="IPR048570">
    <property type="entry name" value="PSMD1_RPN2_N"/>
</dbReference>
<dbReference type="AlphaFoldDB" id="A0A1R1PHL9"/>
<evidence type="ECO:0000256" key="2">
    <source>
        <dbReference type="ARBA" id="ARBA00006308"/>
    </source>
</evidence>
<dbReference type="InterPro" id="IPR002015">
    <property type="entry name" value="Proteasome/cyclosome_rpt"/>
</dbReference>
<dbReference type="InterPro" id="IPR016642">
    <property type="entry name" value="26S_Psome_Rpn2"/>
</dbReference>
<feature type="domain" description="26S proteasome non-ATPase regulatory subunit 1/RPN2 N-terminal" evidence="9">
    <location>
        <begin position="6"/>
        <end position="305"/>
    </location>
</feature>
<feature type="compositionally biased region" description="Low complexity" evidence="7">
    <location>
        <begin position="897"/>
        <end position="919"/>
    </location>
</feature>
<dbReference type="GO" id="GO:0030234">
    <property type="term" value="F:enzyme regulator activity"/>
    <property type="evidence" value="ECO:0007669"/>
    <property type="project" value="UniProtKB-UniRule"/>
</dbReference>
<comment type="function">
    <text evidence="1 6">Acts as a regulatory subunit of the 26S proteasome which is involved in the ATP-dependent degradation of ubiquitinated proteins.</text>
</comment>
<dbReference type="Pfam" id="PF01851">
    <property type="entry name" value="PC_rep"/>
    <property type="match status" value="1"/>
</dbReference>
<evidence type="ECO:0000256" key="3">
    <source>
        <dbReference type="ARBA" id="ARBA00015684"/>
    </source>
</evidence>
<comment type="similarity">
    <text evidence="2 6">Belongs to the proteasome subunit S1 family.</text>
</comment>
<reference evidence="11" key="1">
    <citation type="submission" date="2017-01" db="EMBL/GenBank/DDBJ databases">
        <authorList>
            <person name="Wang Y."/>
            <person name="White M."/>
            <person name="Kvist S."/>
            <person name="Moncalvo J.-M."/>
        </authorList>
    </citation>
    <scope>NUCLEOTIDE SEQUENCE [LARGE SCALE GENOMIC DNA]</scope>
    <source>
        <strain evidence="11">COL-18-3</strain>
    </source>
</reference>
<keyword evidence="5 6" id="KW-0647">Proteasome</keyword>
<dbReference type="InterPro" id="IPR011989">
    <property type="entry name" value="ARM-like"/>
</dbReference>
<feature type="compositionally biased region" description="Low complexity" evidence="7">
    <location>
        <begin position="828"/>
        <end position="837"/>
    </location>
</feature>